<feature type="compositionally biased region" description="Basic and acidic residues" evidence="1">
    <location>
        <begin position="37"/>
        <end position="106"/>
    </location>
</feature>
<dbReference type="Proteomes" id="UP001050691">
    <property type="component" value="Unassembled WGS sequence"/>
</dbReference>
<accession>A0AAV5ALX4</accession>
<evidence type="ECO:0000313" key="2">
    <source>
        <dbReference type="EMBL" id="GJJ14767.1"/>
    </source>
</evidence>
<dbReference type="AlphaFoldDB" id="A0AAV5ALX4"/>
<protein>
    <submittedName>
        <fullName evidence="2">Uncharacterized protein</fullName>
    </submittedName>
</protein>
<organism evidence="2 3">
    <name type="scientific">Clathrus columnatus</name>
    <dbReference type="NCBI Taxonomy" id="1419009"/>
    <lineage>
        <taxon>Eukaryota</taxon>
        <taxon>Fungi</taxon>
        <taxon>Dikarya</taxon>
        <taxon>Basidiomycota</taxon>
        <taxon>Agaricomycotina</taxon>
        <taxon>Agaricomycetes</taxon>
        <taxon>Phallomycetidae</taxon>
        <taxon>Phallales</taxon>
        <taxon>Clathraceae</taxon>
        <taxon>Clathrus</taxon>
    </lineage>
</organism>
<dbReference type="PANTHER" id="PTHR34776:SF1">
    <property type="entry name" value="F17F16.3 PROTEIN"/>
    <property type="match status" value="1"/>
</dbReference>
<reference evidence="2" key="1">
    <citation type="submission" date="2021-10" db="EMBL/GenBank/DDBJ databases">
        <title>De novo Genome Assembly of Clathrus columnatus (Basidiomycota, Fungi) Using Illumina and Nanopore Sequence Data.</title>
        <authorList>
            <person name="Ogiso-Tanaka E."/>
            <person name="Itagaki H."/>
            <person name="Hosoya T."/>
            <person name="Hosaka K."/>
        </authorList>
    </citation>
    <scope>NUCLEOTIDE SEQUENCE</scope>
    <source>
        <strain evidence="2">MO-923</strain>
    </source>
</reference>
<keyword evidence="3" id="KW-1185">Reference proteome</keyword>
<dbReference type="PANTHER" id="PTHR34776">
    <property type="entry name" value="F17F16.3 PROTEIN"/>
    <property type="match status" value="1"/>
</dbReference>
<dbReference type="EMBL" id="BPWL01000010">
    <property type="protein sequence ID" value="GJJ14767.1"/>
    <property type="molecule type" value="Genomic_DNA"/>
</dbReference>
<name>A0AAV5ALX4_9AGAM</name>
<evidence type="ECO:0000256" key="1">
    <source>
        <dbReference type="SAM" id="MobiDB-lite"/>
    </source>
</evidence>
<gene>
    <name evidence="2" type="ORF">Clacol_009035</name>
</gene>
<comment type="caution">
    <text evidence="2">The sequence shown here is derived from an EMBL/GenBank/DDBJ whole genome shotgun (WGS) entry which is preliminary data.</text>
</comment>
<proteinExistence type="predicted"/>
<sequence>MPTTRAQSGAKVGVTAKKRQQQKDDTKTGTRSQPRTETTERESPSKRVKIDDKVDIKQGDGKEEQEETKLSDGPGKEEKENMDKKDVKPKKEEETEVKGEDSKTAEDGSSESAEFQPQKVGIEESEDIDDVAKLSLLLVPRPPKPEEDEKGFPTGTISHEDGVPIKYFRYIVMGKKHLPYSETKHEVFWGAITDIGDNLSKLEGGLEEQVYQTKTKGERHKGPVRLAGRGVYLLCTPVDPKLPPSRGQRTFLAYNLTHPSVPGEVQEELGIEASSSFLIQVKNPDQPNPPKVGLRDDKKADYPKEGKEETFGAGAEARRFKPANPPTLLDYQGVEILLIGDKKNLDTILQEGSAQVMEQEATQESQTLTTEEVMKEVMLDTDKFSTEALQGHWI</sequence>
<evidence type="ECO:0000313" key="3">
    <source>
        <dbReference type="Proteomes" id="UP001050691"/>
    </source>
</evidence>
<feature type="region of interest" description="Disordered" evidence="1">
    <location>
        <begin position="1"/>
        <end position="119"/>
    </location>
</feature>
<feature type="region of interest" description="Disordered" evidence="1">
    <location>
        <begin position="281"/>
        <end position="315"/>
    </location>
</feature>
<feature type="compositionally biased region" description="Basic and acidic residues" evidence="1">
    <location>
        <begin position="293"/>
        <end position="310"/>
    </location>
</feature>